<reference evidence="2 3" key="1">
    <citation type="journal article" date="2023" name="Plants (Basel)">
        <title>Bridging the Gap: Combining Genomics and Transcriptomics Approaches to Understand Stylosanthes scabra, an Orphan Legume from the Brazilian Caatinga.</title>
        <authorList>
            <person name="Ferreira-Neto J.R.C."/>
            <person name="da Silva M.D."/>
            <person name="Binneck E."/>
            <person name="de Melo N.F."/>
            <person name="da Silva R.H."/>
            <person name="de Melo A.L.T.M."/>
            <person name="Pandolfi V."/>
            <person name="Bustamante F.O."/>
            <person name="Brasileiro-Vidal A.C."/>
            <person name="Benko-Iseppon A.M."/>
        </authorList>
    </citation>
    <scope>NUCLEOTIDE SEQUENCE [LARGE SCALE GENOMIC DNA]</scope>
    <source>
        <tissue evidence="2">Leaves</tissue>
    </source>
</reference>
<name>A0ABU6XSI4_9FABA</name>
<sequence>MKDIGPERGNLLLEDSLLTVFGLVSGIPTIADPLHGRAWPANPSLGETGWDFKTATIDGAGRTSPPKGRLLTGRAGLFDTPNVHTWRKCNNNNSPSSSSQNSVTLPTIKALWPKPSTPNPTHPSPSTSNSSNGVYNNPRQSPIDMKRIFAHRKAGSSRDPP</sequence>
<dbReference type="Proteomes" id="UP001341840">
    <property type="component" value="Unassembled WGS sequence"/>
</dbReference>
<evidence type="ECO:0000313" key="2">
    <source>
        <dbReference type="EMBL" id="MED6199373.1"/>
    </source>
</evidence>
<comment type="caution">
    <text evidence="2">The sequence shown here is derived from an EMBL/GenBank/DDBJ whole genome shotgun (WGS) entry which is preliminary data.</text>
</comment>
<protein>
    <submittedName>
        <fullName evidence="2">Uncharacterized protein</fullName>
    </submittedName>
</protein>
<gene>
    <name evidence="2" type="ORF">PIB30_075349</name>
</gene>
<feature type="compositionally biased region" description="Low complexity" evidence="1">
    <location>
        <begin position="90"/>
        <end position="102"/>
    </location>
</feature>
<dbReference type="EMBL" id="JASCZI010212406">
    <property type="protein sequence ID" value="MED6199373.1"/>
    <property type="molecule type" value="Genomic_DNA"/>
</dbReference>
<feature type="region of interest" description="Disordered" evidence="1">
    <location>
        <begin position="84"/>
        <end position="161"/>
    </location>
</feature>
<proteinExistence type="predicted"/>
<evidence type="ECO:0000256" key="1">
    <source>
        <dbReference type="SAM" id="MobiDB-lite"/>
    </source>
</evidence>
<organism evidence="2 3">
    <name type="scientific">Stylosanthes scabra</name>
    <dbReference type="NCBI Taxonomy" id="79078"/>
    <lineage>
        <taxon>Eukaryota</taxon>
        <taxon>Viridiplantae</taxon>
        <taxon>Streptophyta</taxon>
        <taxon>Embryophyta</taxon>
        <taxon>Tracheophyta</taxon>
        <taxon>Spermatophyta</taxon>
        <taxon>Magnoliopsida</taxon>
        <taxon>eudicotyledons</taxon>
        <taxon>Gunneridae</taxon>
        <taxon>Pentapetalae</taxon>
        <taxon>rosids</taxon>
        <taxon>fabids</taxon>
        <taxon>Fabales</taxon>
        <taxon>Fabaceae</taxon>
        <taxon>Papilionoideae</taxon>
        <taxon>50 kb inversion clade</taxon>
        <taxon>dalbergioids sensu lato</taxon>
        <taxon>Dalbergieae</taxon>
        <taxon>Pterocarpus clade</taxon>
        <taxon>Stylosanthes</taxon>
    </lineage>
</organism>
<evidence type="ECO:0000313" key="3">
    <source>
        <dbReference type="Proteomes" id="UP001341840"/>
    </source>
</evidence>
<accession>A0ABU6XSI4</accession>
<keyword evidence="3" id="KW-1185">Reference proteome</keyword>